<keyword evidence="3" id="KW-1185">Reference proteome</keyword>
<dbReference type="KEGG" id="tet:TTHERM_01046830"/>
<dbReference type="HOGENOM" id="CLU_2269232_0_0_1"/>
<dbReference type="Proteomes" id="UP000009168">
    <property type="component" value="Unassembled WGS sequence"/>
</dbReference>
<gene>
    <name evidence="2" type="ORF">TTHERM_01046830</name>
</gene>
<dbReference type="InParanoid" id="Q23ML4"/>
<proteinExistence type="predicted"/>
<sequence>MLRNSEYESKEVQATKSSKIGGFSIDNNFLKFRHIQIIFLCIFTIDMFCLKIVFSFSAQLRRIDSLFPVYQLNQLFLMFRIKLEKNFNKFIVKNFKKFLCFFNNMAVWIFKMIYQPIQM</sequence>
<feature type="transmembrane region" description="Helical" evidence="1">
    <location>
        <begin position="37"/>
        <end position="60"/>
    </location>
</feature>
<dbReference type="RefSeq" id="XP_001017997.2">
    <property type="nucleotide sequence ID" value="XM_001017997.2"/>
</dbReference>
<keyword evidence="1" id="KW-0472">Membrane</keyword>
<evidence type="ECO:0000313" key="3">
    <source>
        <dbReference type="Proteomes" id="UP000009168"/>
    </source>
</evidence>
<evidence type="ECO:0000313" key="2">
    <source>
        <dbReference type="EMBL" id="EAR97752.2"/>
    </source>
</evidence>
<keyword evidence="1" id="KW-1133">Transmembrane helix</keyword>
<accession>Q23ML4</accession>
<dbReference type="EMBL" id="GG662659">
    <property type="protein sequence ID" value="EAR97752.2"/>
    <property type="molecule type" value="Genomic_DNA"/>
</dbReference>
<reference evidence="3" key="1">
    <citation type="journal article" date="2006" name="PLoS Biol.">
        <title>Macronuclear genome sequence of the ciliate Tetrahymena thermophila, a model eukaryote.</title>
        <authorList>
            <person name="Eisen J.A."/>
            <person name="Coyne R.S."/>
            <person name="Wu M."/>
            <person name="Wu D."/>
            <person name="Thiagarajan M."/>
            <person name="Wortman J.R."/>
            <person name="Badger J.H."/>
            <person name="Ren Q."/>
            <person name="Amedeo P."/>
            <person name="Jones K.M."/>
            <person name="Tallon L.J."/>
            <person name="Delcher A.L."/>
            <person name="Salzberg S.L."/>
            <person name="Silva J.C."/>
            <person name="Haas B.J."/>
            <person name="Majoros W.H."/>
            <person name="Farzad M."/>
            <person name="Carlton J.M."/>
            <person name="Smith R.K. Jr."/>
            <person name="Garg J."/>
            <person name="Pearlman R.E."/>
            <person name="Karrer K.M."/>
            <person name="Sun L."/>
            <person name="Manning G."/>
            <person name="Elde N.C."/>
            <person name="Turkewitz A.P."/>
            <person name="Asai D.J."/>
            <person name="Wilkes D.E."/>
            <person name="Wang Y."/>
            <person name="Cai H."/>
            <person name="Collins K."/>
            <person name="Stewart B.A."/>
            <person name="Lee S.R."/>
            <person name="Wilamowska K."/>
            <person name="Weinberg Z."/>
            <person name="Ruzzo W.L."/>
            <person name="Wloga D."/>
            <person name="Gaertig J."/>
            <person name="Frankel J."/>
            <person name="Tsao C.-C."/>
            <person name="Gorovsky M.A."/>
            <person name="Keeling P.J."/>
            <person name="Waller R.F."/>
            <person name="Patron N.J."/>
            <person name="Cherry J.M."/>
            <person name="Stover N.A."/>
            <person name="Krieger C.J."/>
            <person name="del Toro C."/>
            <person name="Ryder H.F."/>
            <person name="Williamson S.C."/>
            <person name="Barbeau R.A."/>
            <person name="Hamilton E.P."/>
            <person name="Orias E."/>
        </authorList>
    </citation>
    <scope>NUCLEOTIDE SEQUENCE [LARGE SCALE GENOMIC DNA]</scope>
    <source>
        <strain evidence="3">SB210</strain>
    </source>
</reference>
<keyword evidence="1 2" id="KW-0812">Transmembrane</keyword>
<dbReference type="GeneID" id="7843816"/>
<name>Q23ML4_TETTS</name>
<evidence type="ECO:0000256" key="1">
    <source>
        <dbReference type="SAM" id="Phobius"/>
    </source>
</evidence>
<dbReference type="AlphaFoldDB" id="Q23ML4"/>
<feature type="transmembrane region" description="Helical" evidence="1">
    <location>
        <begin position="95"/>
        <end position="114"/>
    </location>
</feature>
<protein>
    <submittedName>
        <fullName evidence="2">Transmembrane protein, putative</fullName>
    </submittedName>
</protein>
<organism evidence="2 3">
    <name type="scientific">Tetrahymena thermophila (strain SB210)</name>
    <dbReference type="NCBI Taxonomy" id="312017"/>
    <lineage>
        <taxon>Eukaryota</taxon>
        <taxon>Sar</taxon>
        <taxon>Alveolata</taxon>
        <taxon>Ciliophora</taxon>
        <taxon>Intramacronucleata</taxon>
        <taxon>Oligohymenophorea</taxon>
        <taxon>Hymenostomatida</taxon>
        <taxon>Tetrahymenina</taxon>
        <taxon>Tetrahymenidae</taxon>
        <taxon>Tetrahymena</taxon>
    </lineage>
</organism>